<evidence type="ECO:0000313" key="2">
    <source>
        <dbReference type="Proteomes" id="UP000626092"/>
    </source>
</evidence>
<dbReference type="Proteomes" id="UP000626092">
    <property type="component" value="Unassembled WGS sequence"/>
</dbReference>
<dbReference type="EMBL" id="WJXA01000009">
    <property type="protein sequence ID" value="KAF7133564.1"/>
    <property type="molecule type" value="Genomic_DNA"/>
</dbReference>
<name>A0A834GFP3_RHOSS</name>
<sequence length="79" mass="8387">MDPHVADLQQQSDLGFPPFFFPLRLYSAGFLTGDAAPVNLGLFAMLLPPLNPGFGIVSCNQGEICIVPVLACFGTFSLA</sequence>
<keyword evidence="2" id="KW-1185">Reference proteome</keyword>
<gene>
    <name evidence="1" type="ORF">RHSIM_Rhsim09G0008300</name>
</gene>
<comment type="caution">
    <text evidence="1">The sequence shown here is derived from an EMBL/GenBank/DDBJ whole genome shotgun (WGS) entry which is preliminary data.</text>
</comment>
<accession>A0A834GFP3</accession>
<reference evidence="1" key="1">
    <citation type="submission" date="2019-11" db="EMBL/GenBank/DDBJ databases">
        <authorList>
            <person name="Liu Y."/>
            <person name="Hou J."/>
            <person name="Li T.-Q."/>
            <person name="Guan C.-H."/>
            <person name="Wu X."/>
            <person name="Wu H.-Z."/>
            <person name="Ling F."/>
            <person name="Zhang R."/>
            <person name="Shi X.-G."/>
            <person name="Ren J.-P."/>
            <person name="Chen E.-F."/>
            <person name="Sun J.-M."/>
        </authorList>
    </citation>
    <scope>NUCLEOTIDE SEQUENCE</scope>
    <source>
        <strain evidence="1">Adult_tree_wgs_1</strain>
        <tissue evidence="1">Leaves</tissue>
    </source>
</reference>
<dbReference type="OrthoDB" id="1068471at2759"/>
<organism evidence="1 2">
    <name type="scientific">Rhododendron simsii</name>
    <name type="common">Sims's rhododendron</name>
    <dbReference type="NCBI Taxonomy" id="118357"/>
    <lineage>
        <taxon>Eukaryota</taxon>
        <taxon>Viridiplantae</taxon>
        <taxon>Streptophyta</taxon>
        <taxon>Embryophyta</taxon>
        <taxon>Tracheophyta</taxon>
        <taxon>Spermatophyta</taxon>
        <taxon>Magnoliopsida</taxon>
        <taxon>eudicotyledons</taxon>
        <taxon>Gunneridae</taxon>
        <taxon>Pentapetalae</taxon>
        <taxon>asterids</taxon>
        <taxon>Ericales</taxon>
        <taxon>Ericaceae</taxon>
        <taxon>Ericoideae</taxon>
        <taxon>Rhodoreae</taxon>
        <taxon>Rhododendron</taxon>
    </lineage>
</organism>
<dbReference type="AlphaFoldDB" id="A0A834GFP3"/>
<protein>
    <submittedName>
        <fullName evidence="1">Uncharacterized protein</fullName>
    </submittedName>
</protein>
<proteinExistence type="predicted"/>
<evidence type="ECO:0000313" key="1">
    <source>
        <dbReference type="EMBL" id="KAF7133564.1"/>
    </source>
</evidence>